<keyword evidence="1" id="KW-0812">Transmembrane</keyword>
<feature type="transmembrane region" description="Helical" evidence="1">
    <location>
        <begin position="91"/>
        <end position="112"/>
    </location>
</feature>
<comment type="caution">
    <text evidence="2">The sequence shown here is derived from an EMBL/GenBank/DDBJ whole genome shotgun (WGS) entry which is preliminary data.</text>
</comment>
<name>A0ABQ3JG71_9PSEU</name>
<reference evidence="3" key="1">
    <citation type="journal article" date="2019" name="Int. J. Syst. Evol. Microbiol.">
        <title>The Global Catalogue of Microorganisms (GCM) 10K type strain sequencing project: providing services to taxonomists for standard genome sequencing and annotation.</title>
        <authorList>
            <consortium name="The Broad Institute Genomics Platform"/>
            <consortium name="The Broad Institute Genome Sequencing Center for Infectious Disease"/>
            <person name="Wu L."/>
            <person name="Ma J."/>
        </authorList>
    </citation>
    <scope>NUCLEOTIDE SEQUENCE [LARGE SCALE GENOMIC DNA]</scope>
    <source>
        <strain evidence="3">CGMCC 4.7677</strain>
    </source>
</reference>
<protein>
    <recommendedName>
        <fullName evidence="4">HTH iclR-type domain-containing protein</fullName>
    </recommendedName>
</protein>
<keyword evidence="3" id="KW-1185">Reference proteome</keyword>
<evidence type="ECO:0008006" key="4">
    <source>
        <dbReference type="Google" id="ProtNLM"/>
    </source>
</evidence>
<feature type="transmembrane region" description="Helical" evidence="1">
    <location>
        <begin position="36"/>
        <end position="56"/>
    </location>
</feature>
<organism evidence="2 3">
    <name type="scientific">Amycolatopsis deserti</name>
    <dbReference type="NCBI Taxonomy" id="185696"/>
    <lineage>
        <taxon>Bacteria</taxon>
        <taxon>Bacillati</taxon>
        <taxon>Actinomycetota</taxon>
        <taxon>Actinomycetes</taxon>
        <taxon>Pseudonocardiales</taxon>
        <taxon>Pseudonocardiaceae</taxon>
        <taxon>Amycolatopsis</taxon>
    </lineage>
</organism>
<evidence type="ECO:0000256" key="1">
    <source>
        <dbReference type="SAM" id="Phobius"/>
    </source>
</evidence>
<sequence>MLLVFLGAAAVCLVPWIVYLAHTLPDHFDTGQWRTAWVGFDVGLVCCFAAAAWLGLRRRRSAVPLLAATAALLVCDGWFDVVLDWSSPDRWTSLALAVFAEVPIAVFLLMAARRLLTGDLRMRALTLRDIEIHSDPRHHQVLRELPATDAELTGRFGAGAVTLLGTLAEAGYVRRHRDGRWRTVPQSVREPRPEDFDEADQRRVADYLDAKYGREIELLTWAARHRDEFGPWGKAHRGLAWLTEPELRHLEAEYQDLVARYCRLRRDPVPEAREVTVRLYAFPVPGA</sequence>
<accession>A0ABQ3JG71</accession>
<feature type="transmembrane region" description="Helical" evidence="1">
    <location>
        <begin position="63"/>
        <end position="79"/>
    </location>
</feature>
<evidence type="ECO:0000313" key="2">
    <source>
        <dbReference type="EMBL" id="GHF27326.1"/>
    </source>
</evidence>
<gene>
    <name evidence="2" type="ORF">GCM10017786_71930</name>
</gene>
<proteinExistence type="predicted"/>
<dbReference type="EMBL" id="BNAU01000012">
    <property type="protein sequence ID" value="GHF27326.1"/>
    <property type="molecule type" value="Genomic_DNA"/>
</dbReference>
<dbReference type="Proteomes" id="UP000605897">
    <property type="component" value="Unassembled WGS sequence"/>
</dbReference>
<evidence type="ECO:0000313" key="3">
    <source>
        <dbReference type="Proteomes" id="UP000605897"/>
    </source>
</evidence>
<keyword evidence="1" id="KW-0472">Membrane</keyword>
<keyword evidence="1" id="KW-1133">Transmembrane helix</keyword>